<name>A0A2P5B7P7_PARAD</name>
<organism evidence="1 2">
    <name type="scientific">Parasponia andersonii</name>
    <name type="common">Sponia andersonii</name>
    <dbReference type="NCBI Taxonomy" id="3476"/>
    <lineage>
        <taxon>Eukaryota</taxon>
        <taxon>Viridiplantae</taxon>
        <taxon>Streptophyta</taxon>
        <taxon>Embryophyta</taxon>
        <taxon>Tracheophyta</taxon>
        <taxon>Spermatophyta</taxon>
        <taxon>Magnoliopsida</taxon>
        <taxon>eudicotyledons</taxon>
        <taxon>Gunneridae</taxon>
        <taxon>Pentapetalae</taxon>
        <taxon>rosids</taxon>
        <taxon>fabids</taxon>
        <taxon>Rosales</taxon>
        <taxon>Cannabaceae</taxon>
        <taxon>Parasponia</taxon>
    </lineage>
</organism>
<keyword evidence="2" id="KW-1185">Reference proteome</keyword>
<dbReference type="Proteomes" id="UP000237105">
    <property type="component" value="Unassembled WGS sequence"/>
</dbReference>
<sequence length="93" mass="10400">MNSLRLMKSSPSASTFIIIFSRSSSSSSDAHLRLPTMTPGSSDNIEFLKNCSSSAIKVQLFTTRCDQPLLDSDSHSQSRMNWRAFEFGDDEEM</sequence>
<reference evidence="2" key="1">
    <citation type="submission" date="2016-06" db="EMBL/GenBank/DDBJ databases">
        <title>Parallel loss of symbiosis genes in relatives of nitrogen-fixing non-legume Parasponia.</title>
        <authorList>
            <person name="Van Velzen R."/>
            <person name="Holmer R."/>
            <person name="Bu F."/>
            <person name="Rutten L."/>
            <person name="Van Zeijl A."/>
            <person name="Liu W."/>
            <person name="Santuari L."/>
            <person name="Cao Q."/>
            <person name="Sharma T."/>
            <person name="Shen D."/>
            <person name="Roswanjaya Y."/>
            <person name="Wardhani T."/>
            <person name="Kalhor M.S."/>
            <person name="Jansen J."/>
            <person name="Van den Hoogen J."/>
            <person name="Gungor B."/>
            <person name="Hartog M."/>
            <person name="Hontelez J."/>
            <person name="Verver J."/>
            <person name="Yang W.-C."/>
            <person name="Schijlen E."/>
            <person name="Repin R."/>
            <person name="Schilthuizen M."/>
            <person name="Schranz E."/>
            <person name="Heidstra R."/>
            <person name="Miyata K."/>
            <person name="Fedorova E."/>
            <person name="Kohlen W."/>
            <person name="Bisseling T."/>
            <person name="Smit S."/>
            <person name="Geurts R."/>
        </authorList>
    </citation>
    <scope>NUCLEOTIDE SEQUENCE [LARGE SCALE GENOMIC DNA]</scope>
    <source>
        <strain evidence="2">cv. WU1-14</strain>
    </source>
</reference>
<dbReference type="EMBL" id="JXTB01000343">
    <property type="protein sequence ID" value="PON44785.1"/>
    <property type="molecule type" value="Genomic_DNA"/>
</dbReference>
<evidence type="ECO:0000313" key="2">
    <source>
        <dbReference type="Proteomes" id="UP000237105"/>
    </source>
</evidence>
<protein>
    <submittedName>
        <fullName evidence="1">Uncharacterized protein</fullName>
    </submittedName>
</protein>
<dbReference type="AlphaFoldDB" id="A0A2P5B7P7"/>
<comment type="caution">
    <text evidence="1">The sequence shown here is derived from an EMBL/GenBank/DDBJ whole genome shotgun (WGS) entry which is preliminary data.</text>
</comment>
<proteinExistence type="predicted"/>
<gene>
    <name evidence="1" type="ORF">PanWU01x14_263750</name>
</gene>
<accession>A0A2P5B7P7</accession>
<evidence type="ECO:0000313" key="1">
    <source>
        <dbReference type="EMBL" id="PON44785.1"/>
    </source>
</evidence>